<reference evidence="5" key="1">
    <citation type="submission" date="2022-07" db="EMBL/GenBank/DDBJ databases">
        <authorList>
            <person name="Otstavnykh N."/>
            <person name="Isaeva M."/>
            <person name="Bystritskaya E."/>
        </authorList>
    </citation>
    <scope>NUCLEOTIDE SEQUENCE</scope>
    <source>
        <strain evidence="5">10Alg 79</strain>
    </source>
</reference>
<dbReference type="Pfam" id="PF01638">
    <property type="entry name" value="HxlR"/>
    <property type="match status" value="1"/>
</dbReference>
<accession>A0AAJ1U6P7</accession>
<organism evidence="5 6">
    <name type="scientific">Rhodalgimonas zhirmunskyi</name>
    <dbReference type="NCBI Taxonomy" id="2964767"/>
    <lineage>
        <taxon>Bacteria</taxon>
        <taxon>Pseudomonadati</taxon>
        <taxon>Pseudomonadota</taxon>
        <taxon>Alphaproteobacteria</taxon>
        <taxon>Rhodobacterales</taxon>
        <taxon>Roseobacteraceae</taxon>
        <taxon>Rhodalgimonas</taxon>
    </lineage>
</organism>
<keyword evidence="6" id="KW-1185">Reference proteome</keyword>
<reference evidence="5" key="2">
    <citation type="submission" date="2023-04" db="EMBL/GenBank/DDBJ databases">
        <title>'Rhodoalgimonas zhirmunskyi' gen. nov., isolated from a red alga.</title>
        <authorList>
            <person name="Nedashkovskaya O.I."/>
            <person name="Otstavnykh N.Y."/>
            <person name="Bystritskaya E.P."/>
            <person name="Balabanova L.A."/>
            <person name="Isaeva M.P."/>
        </authorList>
    </citation>
    <scope>NUCLEOTIDE SEQUENCE</scope>
    <source>
        <strain evidence="5">10Alg 79</strain>
    </source>
</reference>
<dbReference type="EMBL" id="JANFFA010000001">
    <property type="protein sequence ID" value="MDQ2092730.1"/>
    <property type="molecule type" value="Genomic_DNA"/>
</dbReference>
<dbReference type="GO" id="GO:0003677">
    <property type="term" value="F:DNA binding"/>
    <property type="evidence" value="ECO:0007669"/>
    <property type="project" value="UniProtKB-KW"/>
</dbReference>
<proteinExistence type="predicted"/>
<sequence length="128" mass="14049">MTSPSPSAGTDAIEPPSGCPVQLASDVLAGKWTMLIVQELLTGVKRYSELQNALPGISSKMLAQRLRMLEESELLTRKIYATIPPRTEYRLTRLGHEIEPVILAMTGFGRKLAATQDTDDKRQASLPL</sequence>
<evidence type="ECO:0000256" key="2">
    <source>
        <dbReference type="ARBA" id="ARBA00023125"/>
    </source>
</evidence>
<dbReference type="PANTHER" id="PTHR33204">
    <property type="entry name" value="TRANSCRIPTIONAL REGULATOR, MARR FAMILY"/>
    <property type="match status" value="1"/>
</dbReference>
<dbReference type="InterPro" id="IPR036388">
    <property type="entry name" value="WH-like_DNA-bd_sf"/>
</dbReference>
<comment type="caution">
    <text evidence="5">The sequence shown here is derived from an EMBL/GenBank/DDBJ whole genome shotgun (WGS) entry which is preliminary data.</text>
</comment>
<keyword evidence="3" id="KW-0804">Transcription</keyword>
<dbReference type="InterPro" id="IPR002577">
    <property type="entry name" value="HTH_HxlR"/>
</dbReference>
<dbReference type="Proteomes" id="UP001227162">
    <property type="component" value="Unassembled WGS sequence"/>
</dbReference>
<evidence type="ECO:0000313" key="6">
    <source>
        <dbReference type="Proteomes" id="UP001227162"/>
    </source>
</evidence>
<keyword evidence="2" id="KW-0238">DNA-binding</keyword>
<keyword evidence="1" id="KW-0805">Transcription regulation</keyword>
<feature type="domain" description="HTH hxlR-type" evidence="4">
    <location>
        <begin position="19"/>
        <end position="117"/>
    </location>
</feature>
<name>A0AAJ1U6P7_9RHOB</name>
<evidence type="ECO:0000259" key="4">
    <source>
        <dbReference type="PROSITE" id="PS51118"/>
    </source>
</evidence>
<dbReference type="PANTHER" id="PTHR33204:SF18">
    <property type="entry name" value="TRANSCRIPTIONAL REGULATORY PROTEIN"/>
    <property type="match status" value="1"/>
</dbReference>
<dbReference type="Gene3D" id="1.10.10.10">
    <property type="entry name" value="Winged helix-like DNA-binding domain superfamily/Winged helix DNA-binding domain"/>
    <property type="match status" value="1"/>
</dbReference>
<dbReference type="AlphaFoldDB" id="A0AAJ1U6P7"/>
<dbReference type="SUPFAM" id="SSF46785">
    <property type="entry name" value="Winged helix' DNA-binding domain"/>
    <property type="match status" value="1"/>
</dbReference>
<dbReference type="InterPro" id="IPR036390">
    <property type="entry name" value="WH_DNA-bd_sf"/>
</dbReference>
<evidence type="ECO:0000313" key="5">
    <source>
        <dbReference type="EMBL" id="MDQ2092730.1"/>
    </source>
</evidence>
<evidence type="ECO:0000256" key="1">
    <source>
        <dbReference type="ARBA" id="ARBA00023015"/>
    </source>
</evidence>
<dbReference type="PROSITE" id="PS51118">
    <property type="entry name" value="HTH_HXLR"/>
    <property type="match status" value="1"/>
</dbReference>
<gene>
    <name evidence="5" type="ORF">NOI20_01235</name>
</gene>
<evidence type="ECO:0000256" key="3">
    <source>
        <dbReference type="ARBA" id="ARBA00023163"/>
    </source>
</evidence>
<dbReference type="RefSeq" id="WP_317624349.1">
    <property type="nucleotide sequence ID" value="NZ_JANFFA010000001.1"/>
</dbReference>
<protein>
    <submittedName>
        <fullName evidence="5">Helix-turn-helix transcriptional regulator</fullName>
    </submittedName>
</protein>